<keyword evidence="4" id="KW-0156">Chromatin regulator</keyword>
<protein>
    <recommendedName>
        <fullName evidence="3">Chromatin modification-related protein EAF3</fullName>
    </recommendedName>
</protein>
<sequence>MSNDKLQLNSRCLAYHGPLLYEARILKIHEPNKSFVNVYKNDSPQTLEEAQLPKIMHDRYGYFIHYKGWKATWDEWVDHSRILTYSFENIKLQKELKAAALAASTNQGAAISSSTSSKRSLEEDSSSNVPSTNNKKSKKNQDTTLEREDEFMKRPEISIVIPDNLKSSLVDDWEFITKENQLVSLPAKVTVNDILVKYQAFKIGNKKSIPNSGVIKEIIDGLKLYFNKSLGSILLYRFERQQYLDILSLEENKDKELVDIYGVEHLLRLFVSLPGLIAQTSMDQQSIGILKDFLEDVLKFLDKHYDEFFQRQYENVTPAYDSLVKN</sequence>
<dbReference type="InterPro" id="IPR016197">
    <property type="entry name" value="Chromo-like_dom_sf"/>
</dbReference>
<dbReference type="EMBL" id="KV454016">
    <property type="protein sequence ID" value="ODV94146.1"/>
    <property type="molecule type" value="Genomic_DNA"/>
</dbReference>
<dbReference type="SUPFAM" id="SSF54160">
    <property type="entry name" value="Chromo domain-like"/>
    <property type="match status" value="1"/>
</dbReference>
<evidence type="ECO:0000313" key="11">
    <source>
        <dbReference type="EMBL" id="ODV94146.1"/>
    </source>
</evidence>
<dbReference type="PANTHER" id="PTHR10880">
    <property type="entry name" value="MORTALITY FACTOR 4-LIKE PROTEIN"/>
    <property type="match status" value="1"/>
</dbReference>
<evidence type="ECO:0000259" key="9">
    <source>
        <dbReference type="Pfam" id="PF05712"/>
    </source>
</evidence>
<dbReference type="GO" id="GO:0006325">
    <property type="term" value="P:chromatin organization"/>
    <property type="evidence" value="ECO:0007669"/>
    <property type="project" value="UniProtKB-KW"/>
</dbReference>
<proteinExistence type="inferred from homology"/>
<comment type="subcellular location">
    <subcellularLocation>
        <location evidence="1">Nucleus</location>
    </subcellularLocation>
</comment>
<keyword evidence="7" id="KW-0539">Nucleus</keyword>
<keyword evidence="12" id="KW-1185">Reference proteome</keyword>
<evidence type="ECO:0000259" key="10">
    <source>
        <dbReference type="Pfam" id="PF22732"/>
    </source>
</evidence>
<keyword evidence="5" id="KW-0805">Transcription regulation</keyword>
<feature type="domain" description="MRG" evidence="9">
    <location>
        <begin position="138"/>
        <end position="315"/>
    </location>
</feature>
<dbReference type="Pfam" id="PF22732">
    <property type="entry name" value="MSL3_chromo-like"/>
    <property type="match status" value="1"/>
</dbReference>
<feature type="domain" description="MSL3 chromodomain-like" evidence="10">
    <location>
        <begin position="58"/>
        <end position="97"/>
    </location>
</feature>
<dbReference type="PROSITE" id="PS51640">
    <property type="entry name" value="MRG"/>
    <property type="match status" value="1"/>
</dbReference>
<dbReference type="Gene3D" id="1.10.274.30">
    <property type="entry name" value="MRG domain"/>
    <property type="match status" value="1"/>
</dbReference>
<name>A0A1E4TQV7_PACTA</name>
<evidence type="ECO:0000256" key="6">
    <source>
        <dbReference type="ARBA" id="ARBA00023163"/>
    </source>
</evidence>
<dbReference type="OrthoDB" id="124855at2759"/>
<dbReference type="GO" id="GO:0006355">
    <property type="term" value="P:regulation of DNA-templated transcription"/>
    <property type="evidence" value="ECO:0007669"/>
    <property type="project" value="InterPro"/>
</dbReference>
<accession>A0A1E4TQV7</accession>
<dbReference type="Proteomes" id="UP000094236">
    <property type="component" value="Unassembled WGS sequence"/>
</dbReference>
<evidence type="ECO:0000313" key="12">
    <source>
        <dbReference type="Proteomes" id="UP000094236"/>
    </source>
</evidence>
<evidence type="ECO:0000256" key="1">
    <source>
        <dbReference type="ARBA" id="ARBA00004123"/>
    </source>
</evidence>
<dbReference type="GO" id="GO:0032221">
    <property type="term" value="C:Rpd3S complex"/>
    <property type="evidence" value="ECO:0007669"/>
    <property type="project" value="EnsemblFungi"/>
</dbReference>
<keyword evidence="6" id="KW-0804">Transcription</keyword>
<dbReference type="Pfam" id="PF05712">
    <property type="entry name" value="MRG"/>
    <property type="match status" value="1"/>
</dbReference>
<evidence type="ECO:0000256" key="7">
    <source>
        <dbReference type="ARBA" id="ARBA00023242"/>
    </source>
</evidence>
<dbReference type="STRING" id="669874.A0A1E4TQV7"/>
<comment type="similarity">
    <text evidence="2">Belongs to the MRG family.</text>
</comment>
<dbReference type="InterPro" id="IPR038217">
    <property type="entry name" value="MRG_C_sf"/>
</dbReference>
<dbReference type="AlphaFoldDB" id="A0A1E4TQV7"/>
<reference evidence="12" key="1">
    <citation type="submission" date="2016-05" db="EMBL/GenBank/DDBJ databases">
        <title>Comparative genomics of biotechnologically important yeasts.</title>
        <authorList>
            <consortium name="DOE Joint Genome Institute"/>
            <person name="Riley R."/>
            <person name="Haridas S."/>
            <person name="Wolfe K.H."/>
            <person name="Lopes M.R."/>
            <person name="Hittinger C.T."/>
            <person name="Goker M."/>
            <person name="Salamov A."/>
            <person name="Wisecaver J."/>
            <person name="Long T.M."/>
            <person name="Aerts A.L."/>
            <person name="Barry K."/>
            <person name="Choi C."/>
            <person name="Clum A."/>
            <person name="Coughlan A.Y."/>
            <person name="Deshpande S."/>
            <person name="Douglass A.P."/>
            <person name="Hanson S.J."/>
            <person name="Klenk H.-P."/>
            <person name="Labutti K."/>
            <person name="Lapidus A."/>
            <person name="Lindquist E."/>
            <person name="Lipzen A."/>
            <person name="Meier-Kolthoff J.P."/>
            <person name="Ohm R.A."/>
            <person name="Otillar R.P."/>
            <person name="Pangilinan J."/>
            <person name="Peng Y."/>
            <person name="Rokas A."/>
            <person name="Rosa C.A."/>
            <person name="Scheuner C."/>
            <person name="Sibirny A.A."/>
            <person name="Slot J.C."/>
            <person name="Stielow J.B."/>
            <person name="Sun H."/>
            <person name="Kurtzman C.P."/>
            <person name="Blackwell M."/>
            <person name="Grigoriev I.V."/>
            <person name="Jeffries T.W."/>
        </authorList>
    </citation>
    <scope>NUCLEOTIDE SEQUENCE [LARGE SCALE GENOMIC DNA]</scope>
    <source>
        <strain evidence="12">NRRL Y-2460</strain>
    </source>
</reference>
<organism evidence="11 12">
    <name type="scientific">Pachysolen tannophilus NRRL Y-2460</name>
    <dbReference type="NCBI Taxonomy" id="669874"/>
    <lineage>
        <taxon>Eukaryota</taxon>
        <taxon>Fungi</taxon>
        <taxon>Dikarya</taxon>
        <taxon>Ascomycota</taxon>
        <taxon>Saccharomycotina</taxon>
        <taxon>Pichiomycetes</taxon>
        <taxon>Pachysolenaceae</taxon>
        <taxon>Pachysolen</taxon>
    </lineage>
</organism>
<evidence type="ECO:0000256" key="3">
    <source>
        <dbReference type="ARBA" id="ARBA00018505"/>
    </source>
</evidence>
<dbReference type="PIRSF" id="PIRSF038133">
    <property type="entry name" value="HAT_Nua4_EAF3/MRG15"/>
    <property type="match status" value="1"/>
</dbReference>
<dbReference type="GO" id="GO:0035267">
    <property type="term" value="C:NuA4 histone acetyltransferase complex"/>
    <property type="evidence" value="ECO:0007669"/>
    <property type="project" value="EnsemblFungi"/>
</dbReference>
<dbReference type="InterPro" id="IPR053820">
    <property type="entry name" value="MSL3_chromo-like"/>
</dbReference>
<dbReference type="PANTHER" id="PTHR10880:SF15">
    <property type="entry name" value="MSL COMPLEX SUBUNIT 3"/>
    <property type="match status" value="1"/>
</dbReference>
<evidence type="ECO:0000256" key="2">
    <source>
        <dbReference type="ARBA" id="ARBA00009093"/>
    </source>
</evidence>
<evidence type="ECO:0000256" key="5">
    <source>
        <dbReference type="ARBA" id="ARBA00023015"/>
    </source>
</evidence>
<dbReference type="InterPro" id="IPR026541">
    <property type="entry name" value="MRG_dom"/>
</dbReference>
<dbReference type="Gene3D" id="2.30.30.140">
    <property type="match status" value="1"/>
</dbReference>
<gene>
    <name evidence="11" type="ORF">PACTADRAFT_76782</name>
</gene>
<evidence type="ECO:0000256" key="4">
    <source>
        <dbReference type="ARBA" id="ARBA00022853"/>
    </source>
</evidence>
<evidence type="ECO:0000256" key="8">
    <source>
        <dbReference type="SAM" id="MobiDB-lite"/>
    </source>
</evidence>
<dbReference type="InterPro" id="IPR008676">
    <property type="entry name" value="MRG"/>
</dbReference>
<feature type="region of interest" description="Disordered" evidence="8">
    <location>
        <begin position="112"/>
        <end position="147"/>
    </location>
</feature>